<organism evidence="1 2">
    <name type="scientific">Mycoplasmopsis synoviae</name>
    <name type="common">Mycoplasma synoviae</name>
    <dbReference type="NCBI Taxonomy" id="2109"/>
    <lineage>
        <taxon>Bacteria</taxon>
        <taxon>Bacillati</taxon>
        <taxon>Mycoplasmatota</taxon>
        <taxon>Mycoplasmoidales</taxon>
        <taxon>Metamycoplasmataceae</taxon>
        <taxon>Mycoplasmopsis</taxon>
    </lineage>
</organism>
<dbReference type="EMBL" id="LS991953">
    <property type="protein sequence ID" value="SYV92747.1"/>
    <property type="molecule type" value="Genomic_DNA"/>
</dbReference>
<proteinExistence type="predicted"/>
<evidence type="ECO:0000313" key="1">
    <source>
        <dbReference type="EMBL" id="SYV92747.1"/>
    </source>
</evidence>
<protein>
    <submittedName>
        <fullName evidence="1">Uncharacterized protein</fullName>
    </submittedName>
</protein>
<gene>
    <name evidence="1" type="ORF">NCTC10124_00474</name>
</gene>
<dbReference type="Proteomes" id="UP000259328">
    <property type="component" value="Chromosome"/>
</dbReference>
<dbReference type="AlphaFoldDB" id="A0A3B0P9M2"/>
<sequence length="146" mass="15955">MTPNNAEVIKNVNVYLNYTGPSIVLDQAVPAVGTANNTSLNGTSNVIGDFNTKFKKLLVNVVKGGHAESSLFQAVINYVNKFDPKYRAIFVTNSRDGVTITKVQSDTQLRPGTLDDLNKNNVFLQQIQGDTEAVYFAVTAVASNRW</sequence>
<name>A0A3B0P9M2_MYCSY</name>
<feature type="non-terminal residue" evidence="1">
    <location>
        <position position="146"/>
    </location>
</feature>
<reference evidence="2" key="1">
    <citation type="submission" date="2018-06" db="EMBL/GenBank/DDBJ databases">
        <authorList>
            <consortium name="Pathogen Informatics"/>
        </authorList>
    </citation>
    <scope>NUCLEOTIDE SEQUENCE [LARGE SCALE GENOMIC DNA]</scope>
    <source>
        <strain evidence="2">NCTC10124</strain>
    </source>
</reference>
<accession>A0A3B0P9M2</accession>
<evidence type="ECO:0000313" key="2">
    <source>
        <dbReference type="Proteomes" id="UP000259328"/>
    </source>
</evidence>